<organism evidence="2 3">
    <name type="scientific">Leifsonia shinshuensis</name>
    <dbReference type="NCBI Taxonomy" id="150026"/>
    <lineage>
        <taxon>Bacteria</taxon>
        <taxon>Bacillati</taxon>
        <taxon>Actinomycetota</taxon>
        <taxon>Actinomycetes</taxon>
        <taxon>Micrococcales</taxon>
        <taxon>Microbacteriaceae</taxon>
        <taxon>Leifsonia</taxon>
    </lineage>
</organism>
<evidence type="ECO:0000313" key="2">
    <source>
        <dbReference type="EMBL" id="QNE33696.1"/>
    </source>
</evidence>
<evidence type="ECO:0000313" key="3">
    <source>
        <dbReference type="Proteomes" id="UP000515511"/>
    </source>
</evidence>
<dbReference type="Gene3D" id="3.40.50.1820">
    <property type="entry name" value="alpha/beta hydrolase"/>
    <property type="match status" value="1"/>
</dbReference>
<protein>
    <submittedName>
        <fullName evidence="2">Alpha/beta hydrolase</fullName>
    </submittedName>
</protein>
<dbReference type="PANTHER" id="PTHR43194:SF2">
    <property type="entry name" value="PEROXISOMAL MEMBRANE PROTEIN LPX1"/>
    <property type="match status" value="1"/>
</dbReference>
<dbReference type="PANTHER" id="PTHR43194">
    <property type="entry name" value="HYDROLASE ALPHA/BETA FOLD FAMILY"/>
    <property type="match status" value="1"/>
</dbReference>
<keyword evidence="2" id="KW-0378">Hydrolase</keyword>
<accession>A0A7G6Y5D1</accession>
<feature type="domain" description="AB hydrolase-1" evidence="1">
    <location>
        <begin position="16"/>
        <end position="228"/>
    </location>
</feature>
<evidence type="ECO:0000259" key="1">
    <source>
        <dbReference type="Pfam" id="PF12697"/>
    </source>
</evidence>
<sequence>MKLYTREWGAGDRHAVLVHGVMSDSRNWRRVGPVLAERGYHVVAVDLRGHGHSPRTEEYTAELMAEDIVDTVPYAPELVMGHSLGGLTVSLAVDRLHPERAVYVDPAFSCPAANWFQRMLAPAFLKTLARQSAAAIAKRNPRWDPADVAIEVETFKSFDRAAIPAVLAPSVMRAPEHMAVPSLVMLADNSYLVKPHIAERLRDTGFDVRIVKGSGHVINRDDHDGFMDALEGWI</sequence>
<proteinExistence type="predicted"/>
<dbReference type="AlphaFoldDB" id="A0A7G6Y5D1"/>
<dbReference type="InterPro" id="IPR000073">
    <property type="entry name" value="AB_hydrolase_1"/>
</dbReference>
<dbReference type="SUPFAM" id="SSF53474">
    <property type="entry name" value="alpha/beta-Hydrolases"/>
    <property type="match status" value="1"/>
</dbReference>
<dbReference type="InterPro" id="IPR029058">
    <property type="entry name" value="AB_hydrolase_fold"/>
</dbReference>
<dbReference type="EMBL" id="CP043641">
    <property type="protein sequence ID" value="QNE33696.1"/>
    <property type="molecule type" value="Genomic_DNA"/>
</dbReference>
<dbReference type="InterPro" id="IPR050228">
    <property type="entry name" value="Carboxylesterase_BioH"/>
</dbReference>
<gene>
    <name evidence="2" type="ORF">F1C12_00050</name>
</gene>
<dbReference type="Pfam" id="PF12697">
    <property type="entry name" value="Abhydrolase_6"/>
    <property type="match status" value="1"/>
</dbReference>
<dbReference type="KEGG" id="lse:F1C12_00050"/>
<reference evidence="3" key="1">
    <citation type="submission" date="2019-09" db="EMBL/GenBank/DDBJ databases">
        <title>Antimicrobial potential of Antarctic Bacteria.</title>
        <authorList>
            <person name="Benaud N."/>
            <person name="Edwards R.J."/>
            <person name="Ferrari B.C."/>
        </authorList>
    </citation>
    <scope>NUCLEOTIDE SEQUENCE [LARGE SCALE GENOMIC DNA]</scope>
    <source>
        <strain evidence="3">INR9</strain>
    </source>
</reference>
<name>A0A7G6Y5D1_9MICO</name>
<dbReference type="RefSeq" id="WP_185276863.1">
    <property type="nucleotide sequence ID" value="NZ_CP043641.1"/>
</dbReference>
<dbReference type="Proteomes" id="UP000515511">
    <property type="component" value="Chromosome"/>
</dbReference>
<dbReference type="GO" id="GO:0016787">
    <property type="term" value="F:hydrolase activity"/>
    <property type="evidence" value="ECO:0007669"/>
    <property type="project" value="UniProtKB-KW"/>
</dbReference>